<evidence type="ECO:0000313" key="1">
    <source>
        <dbReference type="EMBL" id="MFD1738690.1"/>
    </source>
</evidence>
<gene>
    <name evidence="1" type="ORF">ACFSCX_19405</name>
</gene>
<evidence type="ECO:0000313" key="2">
    <source>
        <dbReference type="Proteomes" id="UP001597214"/>
    </source>
</evidence>
<name>A0ABW4LUA0_9BACI</name>
<dbReference type="Pfam" id="PF11518">
    <property type="entry name" value="DUF3221"/>
    <property type="match status" value="1"/>
</dbReference>
<accession>A0ABW4LUA0</accession>
<feature type="non-terminal residue" evidence="1">
    <location>
        <position position="1"/>
    </location>
</feature>
<keyword evidence="2" id="KW-1185">Reference proteome</keyword>
<dbReference type="EMBL" id="JBHUEM010000046">
    <property type="protein sequence ID" value="MFD1738690.1"/>
    <property type="molecule type" value="Genomic_DNA"/>
</dbReference>
<organism evidence="1 2">
    <name type="scientific">Bacillus salitolerans</name>
    <dbReference type="NCBI Taxonomy" id="1437434"/>
    <lineage>
        <taxon>Bacteria</taxon>
        <taxon>Bacillati</taxon>
        <taxon>Bacillota</taxon>
        <taxon>Bacilli</taxon>
        <taxon>Bacillales</taxon>
        <taxon>Bacillaceae</taxon>
        <taxon>Bacillus</taxon>
    </lineage>
</organism>
<protein>
    <submittedName>
        <fullName evidence="1">DUF3221 domain-containing protein</fullName>
    </submittedName>
</protein>
<dbReference type="InterPro" id="IPR021598">
    <property type="entry name" value="DUF3221"/>
</dbReference>
<proteinExistence type="predicted"/>
<dbReference type="RefSeq" id="WP_377930035.1">
    <property type="nucleotide sequence ID" value="NZ_JBHUEM010000046.1"/>
</dbReference>
<comment type="caution">
    <text evidence="1">The sequence shown here is derived from an EMBL/GenBank/DDBJ whole genome shotgun (WGS) entry which is preliminary data.</text>
</comment>
<reference evidence="2" key="1">
    <citation type="journal article" date="2019" name="Int. J. Syst. Evol. Microbiol.">
        <title>The Global Catalogue of Microorganisms (GCM) 10K type strain sequencing project: providing services to taxonomists for standard genome sequencing and annotation.</title>
        <authorList>
            <consortium name="The Broad Institute Genomics Platform"/>
            <consortium name="The Broad Institute Genome Sequencing Center for Infectious Disease"/>
            <person name="Wu L."/>
            <person name="Ma J."/>
        </authorList>
    </citation>
    <scope>NUCLEOTIDE SEQUENCE [LARGE SCALE GENOMIC DNA]</scope>
    <source>
        <strain evidence="2">CCUG 49339</strain>
    </source>
</reference>
<sequence>LKFTEATVFEGKKLNELVIGDTVKTWYGSQPLDSNPMQASASKISFVE</sequence>
<dbReference type="Proteomes" id="UP001597214">
    <property type="component" value="Unassembled WGS sequence"/>
</dbReference>